<comment type="subcellular location">
    <subcellularLocation>
        <location evidence="1">Cell membrane</location>
        <topology evidence="1">Multi-pass membrane protein</topology>
    </subcellularLocation>
</comment>
<dbReference type="EMBL" id="JAXAVX010000012">
    <property type="protein sequence ID" value="MDX8153238.1"/>
    <property type="molecule type" value="Genomic_DNA"/>
</dbReference>
<name>A0ABU4VN17_9ACTN</name>
<evidence type="ECO:0000256" key="6">
    <source>
        <dbReference type="SAM" id="Phobius"/>
    </source>
</evidence>
<evidence type="ECO:0000256" key="2">
    <source>
        <dbReference type="ARBA" id="ARBA00022475"/>
    </source>
</evidence>
<evidence type="ECO:0000256" key="5">
    <source>
        <dbReference type="ARBA" id="ARBA00023136"/>
    </source>
</evidence>
<feature type="transmembrane region" description="Helical" evidence="6">
    <location>
        <begin position="37"/>
        <end position="55"/>
    </location>
</feature>
<proteinExistence type="predicted"/>
<gene>
    <name evidence="7" type="ORF">SK069_16690</name>
</gene>
<dbReference type="InterPro" id="IPR005171">
    <property type="entry name" value="Cyt_c_oxidase_su4_prok"/>
</dbReference>
<dbReference type="Pfam" id="PF03626">
    <property type="entry name" value="COX4_pro"/>
    <property type="match status" value="1"/>
</dbReference>
<keyword evidence="4 6" id="KW-1133">Transmembrane helix</keyword>
<keyword evidence="3 6" id="KW-0812">Transmembrane</keyword>
<dbReference type="Proteomes" id="UP001277761">
    <property type="component" value="Unassembled WGS sequence"/>
</dbReference>
<keyword evidence="8" id="KW-1185">Reference proteome</keyword>
<organism evidence="7 8">
    <name type="scientific">Patulibacter brassicae</name>
    <dbReference type="NCBI Taxonomy" id="1705717"/>
    <lineage>
        <taxon>Bacteria</taxon>
        <taxon>Bacillati</taxon>
        <taxon>Actinomycetota</taxon>
        <taxon>Thermoleophilia</taxon>
        <taxon>Solirubrobacterales</taxon>
        <taxon>Patulibacteraceae</taxon>
        <taxon>Patulibacter</taxon>
    </lineage>
</organism>
<evidence type="ECO:0000256" key="1">
    <source>
        <dbReference type="ARBA" id="ARBA00004651"/>
    </source>
</evidence>
<evidence type="ECO:0000256" key="3">
    <source>
        <dbReference type="ARBA" id="ARBA00022692"/>
    </source>
</evidence>
<protein>
    <submittedName>
        <fullName evidence="7">Cytochrome C oxidase subunit IV family protein</fullName>
    </submittedName>
</protein>
<evidence type="ECO:0000256" key="4">
    <source>
        <dbReference type="ARBA" id="ARBA00022989"/>
    </source>
</evidence>
<keyword evidence="2" id="KW-1003">Cell membrane</keyword>
<comment type="caution">
    <text evidence="7">The sequence shown here is derived from an EMBL/GenBank/DDBJ whole genome shotgun (WGS) entry which is preliminary data.</text>
</comment>
<evidence type="ECO:0000313" key="7">
    <source>
        <dbReference type="EMBL" id="MDX8153238.1"/>
    </source>
</evidence>
<sequence>MSATGTRRLVGVWAALVVATLLSWLAGDHHGLDSVRLGVALALALAFVKVRYVALDFMELRTAPPPLRWAIELWVLVVGIGLVGLYLLA</sequence>
<accession>A0ABU4VN17</accession>
<reference evidence="7 8" key="1">
    <citation type="submission" date="2023-11" db="EMBL/GenBank/DDBJ databases">
        <authorList>
            <person name="Xu M."/>
            <person name="Jiang T."/>
        </authorList>
    </citation>
    <scope>NUCLEOTIDE SEQUENCE [LARGE SCALE GENOMIC DNA]</scope>
    <source>
        <strain evidence="7 8">SD</strain>
    </source>
</reference>
<evidence type="ECO:0000313" key="8">
    <source>
        <dbReference type="Proteomes" id="UP001277761"/>
    </source>
</evidence>
<keyword evidence="5 6" id="KW-0472">Membrane</keyword>
<feature type="transmembrane region" description="Helical" evidence="6">
    <location>
        <begin position="67"/>
        <end position="88"/>
    </location>
</feature>
<dbReference type="RefSeq" id="WP_319955389.1">
    <property type="nucleotide sequence ID" value="NZ_JAXAVX010000012.1"/>
</dbReference>